<dbReference type="EMBL" id="MDYO01000002">
    <property type="protein sequence ID" value="OQE02379.1"/>
    <property type="molecule type" value="Genomic_DNA"/>
</dbReference>
<dbReference type="PANTHER" id="PTHR28037">
    <property type="entry name" value="ALCOHOL O-ACETYLTRANSFERASE 1-RELATED"/>
    <property type="match status" value="1"/>
</dbReference>
<name>A0A1V6RLS3_9EURO</name>
<evidence type="ECO:0000313" key="3">
    <source>
        <dbReference type="Proteomes" id="UP000191612"/>
    </source>
</evidence>
<gene>
    <name evidence="2" type="ORF">PENSOL_c002G01158</name>
</gene>
<feature type="region of interest" description="Disordered" evidence="1">
    <location>
        <begin position="328"/>
        <end position="351"/>
    </location>
</feature>
<comment type="caution">
    <text evidence="2">The sequence shown here is derived from an EMBL/GenBank/DDBJ whole genome shotgun (WGS) entry which is preliminary data.</text>
</comment>
<organism evidence="2 3">
    <name type="scientific">Penicillium solitum</name>
    <dbReference type="NCBI Taxonomy" id="60172"/>
    <lineage>
        <taxon>Eukaryota</taxon>
        <taxon>Fungi</taxon>
        <taxon>Dikarya</taxon>
        <taxon>Ascomycota</taxon>
        <taxon>Pezizomycotina</taxon>
        <taxon>Eurotiomycetes</taxon>
        <taxon>Eurotiomycetidae</taxon>
        <taxon>Eurotiales</taxon>
        <taxon>Aspergillaceae</taxon>
        <taxon>Penicillium</taxon>
    </lineage>
</organism>
<dbReference type="GO" id="GO:0008080">
    <property type="term" value="F:N-acetyltransferase activity"/>
    <property type="evidence" value="ECO:0007669"/>
    <property type="project" value="TreeGrafter"/>
</dbReference>
<proteinExistence type="predicted"/>
<dbReference type="STRING" id="60172.A0A1V6RLS3"/>
<evidence type="ECO:0000313" key="2">
    <source>
        <dbReference type="EMBL" id="OQE02379.1"/>
    </source>
</evidence>
<evidence type="ECO:0000256" key="1">
    <source>
        <dbReference type="SAM" id="MobiDB-lite"/>
    </source>
</evidence>
<dbReference type="Proteomes" id="UP000191612">
    <property type="component" value="Unassembled WGS sequence"/>
</dbReference>
<dbReference type="PANTHER" id="PTHR28037:SF1">
    <property type="entry name" value="ALCOHOL O-ACETYLTRANSFERASE 1-RELATED"/>
    <property type="match status" value="1"/>
</dbReference>
<feature type="compositionally biased region" description="Low complexity" evidence="1">
    <location>
        <begin position="328"/>
        <end position="338"/>
    </location>
</feature>
<dbReference type="AlphaFoldDB" id="A0A1V6RLS3"/>
<reference evidence="3" key="1">
    <citation type="journal article" date="2017" name="Nat. Microbiol.">
        <title>Global analysis of biosynthetic gene clusters reveals vast potential of secondary metabolite production in Penicillium species.</title>
        <authorList>
            <person name="Nielsen J.C."/>
            <person name="Grijseels S."/>
            <person name="Prigent S."/>
            <person name="Ji B."/>
            <person name="Dainat J."/>
            <person name="Nielsen K.F."/>
            <person name="Frisvad J.C."/>
            <person name="Workman M."/>
            <person name="Nielsen J."/>
        </authorList>
    </citation>
    <scope>NUCLEOTIDE SEQUENCE [LARGE SCALE GENOMIC DNA]</scope>
    <source>
        <strain evidence="3">IBT 29525</strain>
    </source>
</reference>
<sequence length="449" mass="49120">MLWSPMDEKGRRATSEDPALNPLSYSGNAVTSAYYHRSVAIPLESLQPLIYNALSRVVLQLPAMGTTFHHAVQFIQLRDGRDEKVGALVEEQQNIGFPKPSEKVTFWRLIIAYQSGQSTISDMVACFVVGAPARDQLCAMDFHQSFLAALLLVNEAKLSKQPSQYPSAKDSGGMSGISISRQGKQTNHTQRHFRFKTVTLGITDTACLRVDCFASKTNITGVMQTVLAASLFANLTSEFSTLRTAGQILPCDTMEKSLIRIPCSRYIATHSRAQGWHMASIWSEARRIHTTSKDELSGKARSSSLIGFLRREGGSSLFNTKDNGETSGVSAAVSSMGSFQDPKSSESQEGREWQIGRMISSNDSNEIGAALCITLVVGGDGCLTMGFSWLEGVVEDVWVDRVIFTARRLIGELLRSNGATETKTMTPETLLWGGSVSRLVCIVRDLVLD</sequence>
<keyword evidence="3" id="KW-1185">Reference proteome</keyword>
<protein>
    <submittedName>
        <fullName evidence="2">Uncharacterized protein</fullName>
    </submittedName>
</protein>
<dbReference type="InterPro" id="IPR052058">
    <property type="entry name" value="Alcohol_O-acetyltransferase"/>
</dbReference>
<accession>A0A1V6RLS3</accession>